<name>A0A378XWK1_PAEPO</name>
<keyword evidence="2" id="KW-0808">Transferase</keyword>
<organism evidence="2 3">
    <name type="scientific">Paenibacillus polymyxa</name>
    <name type="common">Bacillus polymyxa</name>
    <dbReference type="NCBI Taxonomy" id="1406"/>
    <lineage>
        <taxon>Bacteria</taxon>
        <taxon>Bacillati</taxon>
        <taxon>Bacillota</taxon>
        <taxon>Bacilli</taxon>
        <taxon>Bacillales</taxon>
        <taxon>Paenibacillaceae</taxon>
        <taxon>Paenibacillus</taxon>
    </lineage>
</organism>
<gene>
    <name evidence="2" type="primary">yoaA</name>
    <name evidence="2" type="ORF">NCTC10343_01504</name>
</gene>
<accession>A0A378XWK1</accession>
<dbReference type="EMBL" id="UGSC01000001">
    <property type="protein sequence ID" value="SUA68059.1"/>
    <property type="molecule type" value="Genomic_DNA"/>
</dbReference>
<dbReference type="PROSITE" id="PS51186">
    <property type="entry name" value="GNAT"/>
    <property type="match status" value="1"/>
</dbReference>
<dbReference type="GeneID" id="93350291"/>
<reference evidence="2 3" key="1">
    <citation type="submission" date="2018-06" db="EMBL/GenBank/DDBJ databases">
        <authorList>
            <consortium name="Pathogen Informatics"/>
            <person name="Doyle S."/>
        </authorList>
    </citation>
    <scope>NUCLEOTIDE SEQUENCE [LARGE SCALE GENOMIC DNA]</scope>
    <source>
        <strain evidence="2 3">NCTC10343</strain>
    </source>
</reference>
<feature type="domain" description="N-acetyltransferase" evidence="1">
    <location>
        <begin position="14"/>
        <end position="171"/>
    </location>
</feature>
<dbReference type="Proteomes" id="UP000254400">
    <property type="component" value="Unassembled WGS sequence"/>
</dbReference>
<dbReference type="InterPro" id="IPR000182">
    <property type="entry name" value="GNAT_dom"/>
</dbReference>
<dbReference type="AlphaFoldDB" id="A0A378XWK1"/>
<sequence>MTMETFPILETDRLRLRQLTLGDARDVFAYFSRDEVTKYYDLESFTEVEQAEKFIRSMLTRYEKQAGFRWGITLKEAPEQVVGTIGFHNWQKEHSRIEIGYELAPEYWQQGLMTEALRAVVDYGFQLPQVHRIEAFIDPDNEGSRRLLLKSGFTKEGHLRDYFYEKGQFVDAVVFGYLRKEFPVKQ</sequence>
<dbReference type="RefSeq" id="WP_019686629.1">
    <property type="nucleotide sequence ID" value="NZ_CP023711.1"/>
</dbReference>
<keyword evidence="2" id="KW-0012">Acyltransferase</keyword>
<evidence type="ECO:0000313" key="2">
    <source>
        <dbReference type="EMBL" id="SUA68059.1"/>
    </source>
</evidence>
<dbReference type="InterPro" id="IPR016181">
    <property type="entry name" value="Acyl_CoA_acyltransferase"/>
</dbReference>
<dbReference type="Gene3D" id="3.40.630.30">
    <property type="match status" value="1"/>
</dbReference>
<evidence type="ECO:0000313" key="3">
    <source>
        <dbReference type="Proteomes" id="UP000254400"/>
    </source>
</evidence>
<protein>
    <submittedName>
        <fullName evidence="2">Acetyltransferase, GNAT family</fullName>
        <ecNumber evidence="2">2.3.1.-</ecNumber>
        <ecNumber evidence="2">2.3.1.267</ecNumber>
    </submittedName>
</protein>
<dbReference type="EC" id="2.3.1.-" evidence="2"/>
<evidence type="ECO:0000259" key="1">
    <source>
        <dbReference type="PROSITE" id="PS51186"/>
    </source>
</evidence>
<dbReference type="SUPFAM" id="SSF55729">
    <property type="entry name" value="Acyl-CoA N-acyltransferases (Nat)"/>
    <property type="match status" value="1"/>
</dbReference>
<dbReference type="Pfam" id="PF13302">
    <property type="entry name" value="Acetyltransf_3"/>
    <property type="match status" value="1"/>
</dbReference>
<dbReference type="GO" id="GO:0005737">
    <property type="term" value="C:cytoplasm"/>
    <property type="evidence" value="ECO:0007669"/>
    <property type="project" value="TreeGrafter"/>
</dbReference>
<dbReference type="InterPro" id="IPR051531">
    <property type="entry name" value="N-acetyltransferase"/>
</dbReference>
<dbReference type="PANTHER" id="PTHR43792:SF9">
    <property type="entry name" value="RIBOSOMAL-PROTEIN-ALANINE ACETYLTRANSFERASE"/>
    <property type="match status" value="1"/>
</dbReference>
<dbReference type="PANTHER" id="PTHR43792">
    <property type="entry name" value="GNAT FAMILY, PUTATIVE (AFU_ORTHOLOGUE AFUA_3G00765)-RELATED-RELATED"/>
    <property type="match status" value="1"/>
</dbReference>
<proteinExistence type="predicted"/>
<dbReference type="GO" id="GO:0008999">
    <property type="term" value="F:protein-N-terminal-alanine acetyltransferase activity"/>
    <property type="evidence" value="ECO:0007669"/>
    <property type="project" value="UniProtKB-EC"/>
</dbReference>
<dbReference type="EC" id="2.3.1.267" evidence="2"/>